<dbReference type="InterPro" id="IPR045051">
    <property type="entry name" value="SBT"/>
</dbReference>
<evidence type="ECO:0000259" key="10">
    <source>
        <dbReference type="Pfam" id="PF05922"/>
    </source>
</evidence>
<dbReference type="GO" id="GO:0004252">
    <property type="term" value="F:serine-type endopeptidase activity"/>
    <property type="evidence" value="ECO:0007669"/>
    <property type="project" value="UniProtKB-UniRule"/>
</dbReference>
<gene>
    <name evidence="12" type="ORF">CDL12_01850</name>
</gene>
<dbReference type="Gene3D" id="3.40.50.200">
    <property type="entry name" value="Peptidase S8/S53 domain"/>
    <property type="match status" value="1"/>
</dbReference>
<dbReference type="InterPro" id="IPR000209">
    <property type="entry name" value="Peptidase_S8/S53_dom"/>
</dbReference>
<accession>A0A2G9I6M9</accession>
<evidence type="ECO:0000259" key="9">
    <source>
        <dbReference type="Pfam" id="PF00082"/>
    </source>
</evidence>
<feature type="active site" description="Charge relay system" evidence="6 7">
    <location>
        <position position="139"/>
    </location>
</feature>
<evidence type="ECO:0000256" key="5">
    <source>
        <dbReference type="ARBA" id="ARBA00022825"/>
    </source>
</evidence>
<dbReference type="Proteomes" id="UP000231279">
    <property type="component" value="Unassembled WGS sequence"/>
</dbReference>
<evidence type="ECO:0000313" key="13">
    <source>
        <dbReference type="Proteomes" id="UP000231279"/>
    </source>
</evidence>
<dbReference type="InterPro" id="IPR037045">
    <property type="entry name" value="S8pro/Inhibitor_I9_sf"/>
</dbReference>
<dbReference type="Pfam" id="PF05922">
    <property type="entry name" value="Inhibitor_I9"/>
    <property type="match status" value="1"/>
</dbReference>
<evidence type="ECO:0000256" key="2">
    <source>
        <dbReference type="ARBA" id="ARBA00022670"/>
    </source>
</evidence>
<protein>
    <submittedName>
        <fullName evidence="12">Cucumisin</fullName>
        <ecNumber evidence="12">3.4.21.25</ecNumber>
    </submittedName>
</protein>
<keyword evidence="5 7" id="KW-0720">Serine protease</keyword>
<dbReference type="CDD" id="cd04852">
    <property type="entry name" value="Peptidases_S8_3"/>
    <property type="match status" value="1"/>
</dbReference>
<evidence type="ECO:0000256" key="6">
    <source>
        <dbReference type="PIRSR" id="PIRSR615500-1"/>
    </source>
</evidence>
<evidence type="ECO:0000256" key="7">
    <source>
        <dbReference type="PROSITE-ProRule" id="PRU01240"/>
    </source>
</evidence>
<feature type="active site" description="Charge relay system" evidence="6 7">
    <location>
        <position position="543"/>
    </location>
</feature>
<keyword evidence="2 7" id="KW-0645">Protease</keyword>
<dbReference type="STRING" id="429701.A0A2G9I6M9"/>
<feature type="domain" description="Peptidase S8/S53" evidence="9">
    <location>
        <begin position="131"/>
        <end position="603"/>
    </location>
</feature>
<dbReference type="Pfam" id="PF17766">
    <property type="entry name" value="fn3_6"/>
    <property type="match status" value="1"/>
</dbReference>
<feature type="signal peptide" evidence="8">
    <location>
        <begin position="1"/>
        <end position="20"/>
    </location>
</feature>
<feature type="active site" description="Charge relay system" evidence="6 7">
    <location>
        <position position="214"/>
    </location>
</feature>
<keyword evidence="3 8" id="KW-0732">Signal</keyword>
<dbReference type="Pfam" id="PF00082">
    <property type="entry name" value="Peptidase_S8"/>
    <property type="match status" value="1"/>
</dbReference>
<name>A0A2G9I6M9_9LAMI</name>
<dbReference type="PANTHER" id="PTHR10795">
    <property type="entry name" value="PROPROTEIN CONVERTASE SUBTILISIN/KEXIN"/>
    <property type="match status" value="1"/>
</dbReference>
<dbReference type="SUPFAM" id="SSF52743">
    <property type="entry name" value="Subtilisin-like"/>
    <property type="match status" value="1"/>
</dbReference>
<evidence type="ECO:0000313" key="12">
    <source>
        <dbReference type="EMBL" id="PIN25415.1"/>
    </source>
</evidence>
<feature type="chain" id="PRO_5013890214" evidence="8">
    <location>
        <begin position="21"/>
        <end position="757"/>
    </location>
</feature>
<dbReference type="InterPro" id="IPR015500">
    <property type="entry name" value="Peptidase_S8_subtilisin-rel"/>
</dbReference>
<evidence type="ECO:0000259" key="11">
    <source>
        <dbReference type="Pfam" id="PF17766"/>
    </source>
</evidence>
<dbReference type="InterPro" id="IPR010259">
    <property type="entry name" value="S8pro/Inhibitor_I9"/>
</dbReference>
<dbReference type="PRINTS" id="PR00723">
    <property type="entry name" value="SUBTILISIN"/>
</dbReference>
<dbReference type="Gene3D" id="3.50.30.30">
    <property type="match status" value="1"/>
</dbReference>
<dbReference type="AlphaFoldDB" id="A0A2G9I6M9"/>
<sequence>MKVVKLFAVIWLFTFTLTNGGASKRKLYIVYMGDHSFQDSESVIAANHEMLTSVMGSYKGAKDAVLHHYTKSFRGFSAMLTSDQAKQLAESDSVISVFESKTYRKHTTHSWEFLGINNLEKYHQPLMDSTSNVIVGVIDSGVWPESKSFNDYGLGPVPVKFKGVCLTGENFTLSNCNRKIIGARFYYKGFLAEYGPLESFNHTFFLSARDGDGHGTHTASTIAGSVVPNVSVYGIGKGTARGGAPGARLAIYKACWFNFCSDADILSAIDDAIDDGVDIISMSLGPDPPQPIYFSDSISIGSFHAFQKAVVVSASAGNSFFPKTACNVAPWILTVAASTMDREIQTNIYLGNSQVIKGFSVNPTEMESFHGIVAGSAAAAPGIPPRNASYCKNNTLDPALIKGKLVVCTLEEIRDDRRAKAITVKQGGGVGFIFVDPLARDIGAQFELPLALISLEEAEKLQAYMASEKYPVARISKTMTILPTKPAPEMAMFSSVGPNIITPDIIKPDITAPGVNVLAAWSPLSTDYTGGRSIDYNIISGTSMSCPHVSALAAIVKSGHPSWSPAAIKSAIMTTATIQDNTRSIITRHPNGSQTSPFDYGSGHINPAAAIDPGLVYDFDASDIIDFLCSTGASPAQLKNLTGETMYCKNASTSPYDLNYPSIGVSSLIGSISVHRTVTYYGEGPAVYKAELDYPAGVNVSVTPNELRFKKMGDKMSFRINFTPYKTSSGEYVFGALTWTDGVHVVRSPISLNIVSL</sequence>
<feature type="domain" description="Subtilisin-like protease fibronectin type-III" evidence="11">
    <location>
        <begin position="657"/>
        <end position="751"/>
    </location>
</feature>
<dbReference type="CDD" id="cd02120">
    <property type="entry name" value="PA_subtilisin_like"/>
    <property type="match status" value="1"/>
</dbReference>
<dbReference type="GO" id="GO:0006508">
    <property type="term" value="P:proteolysis"/>
    <property type="evidence" value="ECO:0007669"/>
    <property type="project" value="UniProtKB-KW"/>
</dbReference>
<dbReference type="OrthoDB" id="29072at2759"/>
<dbReference type="PROSITE" id="PS51892">
    <property type="entry name" value="SUBTILASE"/>
    <property type="match status" value="1"/>
</dbReference>
<dbReference type="FunFam" id="3.40.50.200:FF:000006">
    <property type="entry name" value="Subtilisin-like protease SBT1.5"/>
    <property type="match status" value="1"/>
</dbReference>
<comment type="caution">
    <text evidence="12">The sequence shown here is derived from an EMBL/GenBank/DDBJ whole genome shotgun (WGS) entry which is preliminary data.</text>
</comment>
<dbReference type="InterPro" id="IPR036852">
    <property type="entry name" value="Peptidase_S8/S53_dom_sf"/>
</dbReference>
<keyword evidence="13" id="KW-1185">Reference proteome</keyword>
<dbReference type="InterPro" id="IPR034197">
    <property type="entry name" value="Peptidases_S8_3"/>
</dbReference>
<keyword evidence="4 7" id="KW-0378">Hydrolase</keyword>
<organism evidence="12 13">
    <name type="scientific">Handroanthus impetiginosus</name>
    <dbReference type="NCBI Taxonomy" id="429701"/>
    <lineage>
        <taxon>Eukaryota</taxon>
        <taxon>Viridiplantae</taxon>
        <taxon>Streptophyta</taxon>
        <taxon>Embryophyta</taxon>
        <taxon>Tracheophyta</taxon>
        <taxon>Spermatophyta</taxon>
        <taxon>Magnoliopsida</taxon>
        <taxon>eudicotyledons</taxon>
        <taxon>Gunneridae</taxon>
        <taxon>Pentapetalae</taxon>
        <taxon>asterids</taxon>
        <taxon>lamiids</taxon>
        <taxon>Lamiales</taxon>
        <taxon>Bignoniaceae</taxon>
        <taxon>Crescentiina</taxon>
        <taxon>Tabebuia alliance</taxon>
        <taxon>Handroanthus</taxon>
    </lineage>
</organism>
<evidence type="ECO:0000256" key="3">
    <source>
        <dbReference type="ARBA" id="ARBA00022729"/>
    </source>
</evidence>
<dbReference type="InterPro" id="IPR041469">
    <property type="entry name" value="Subtilisin-like_FN3"/>
</dbReference>
<proteinExistence type="inferred from homology"/>
<dbReference type="EC" id="3.4.21.25" evidence="12"/>
<dbReference type="PROSITE" id="PS00138">
    <property type="entry name" value="SUBTILASE_SER"/>
    <property type="match status" value="1"/>
</dbReference>
<reference evidence="13" key="1">
    <citation type="journal article" date="2018" name="Gigascience">
        <title>Genome assembly of the Pink Ipe (Handroanthus impetiginosus, Bignoniaceae), a highly valued, ecologically keystone Neotropical timber forest tree.</title>
        <authorList>
            <person name="Silva-Junior O.B."/>
            <person name="Grattapaglia D."/>
            <person name="Novaes E."/>
            <person name="Collevatti R.G."/>
        </authorList>
    </citation>
    <scope>NUCLEOTIDE SEQUENCE [LARGE SCALE GENOMIC DNA]</scope>
    <source>
        <strain evidence="13">cv. UFG-1</strain>
    </source>
</reference>
<dbReference type="FunFam" id="3.30.70.80:FF:000002">
    <property type="entry name" value="Subtilisin-like protease SBT5.3"/>
    <property type="match status" value="1"/>
</dbReference>
<evidence type="ECO:0000256" key="1">
    <source>
        <dbReference type="ARBA" id="ARBA00011073"/>
    </source>
</evidence>
<dbReference type="InterPro" id="IPR023828">
    <property type="entry name" value="Peptidase_S8_Ser-AS"/>
</dbReference>
<dbReference type="Gene3D" id="3.30.70.80">
    <property type="entry name" value="Peptidase S8 propeptide/proteinase inhibitor I9"/>
    <property type="match status" value="1"/>
</dbReference>
<feature type="domain" description="Inhibitor I9" evidence="10">
    <location>
        <begin position="28"/>
        <end position="106"/>
    </location>
</feature>
<evidence type="ECO:0000256" key="8">
    <source>
        <dbReference type="SAM" id="SignalP"/>
    </source>
</evidence>
<dbReference type="Gene3D" id="2.60.40.2310">
    <property type="match status" value="1"/>
</dbReference>
<dbReference type="EMBL" id="NKXS01000243">
    <property type="protein sequence ID" value="PIN25415.1"/>
    <property type="molecule type" value="Genomic_DNA"/>
</dbReference>
<evidence type="ECO:0000256" key="4">
    <source>
        <dbReference type="ARBA" id="ARBA00022801"/>
    </source>
</evidence>
<comment type="similarity">
    <text evidence="1 7">Belongs to the peptidase S8 family.</text>
</comment>